<protein>
    <recommendedName>
        <fullName evidence="2">OTU domain-containing protein</fullName>
    </recommendedName>
</protein>
<dbReference type="PROSITE" id="PS50802">
    <property type="entry name" value="OTU"/>
    <property type="match status" value="1"/>
</dbReference>
<feature type="compositionally biased region" description="Basic and acidic residues" evidence="1">
    <location>
        <begin position="1"/>
        <end position="16"/>
    </location>
</feature>
<dbReference type="CDD" id="cd22755">
    <property type="entry name" value="OTU_CeDUB-like"/>
    <property type="match status" value="1"/>
</dbReference>
<sequence length="225" mass="26257">MYNEPMENKTEEKYDANKSGNKSSGTDSFKDVDNLQDVKDNIEYTKSKLDELKDKQVFNPVTKPWQLRQNKILNLKIEKSLIYKYRGKILGEPTKIVNIIGDGNCLYRSLSYWITGTEDHHLKIRNSIAEVVKSNENIEKYVGGKNKLLQYLEKNIENDGVWGTDVEIFAAAFLLKTSIYVYSTVTNKWQIFNKYMDLKKKVMTNEKCIYLRNINNVHYDVVMDV</sequence>
<gene>
    <name evidence="3" type="ORF">MEUPH1_LOCUS25271</name>
</gene>
<dbReference type="Gene3D" id="3.90.70.80">
    <property type="match status" value="1"/>
</dbReference>
<reference evidence="3 4" key="1">
    <citation type="submission" date="2023-01" db="EMBL/GenBank/DDBJ databases">
        <authorList>
            <person name="Whitehead M."/>
        </authorList>
    </citation>
    <scope>NUCLEOTIDE SEQUENCE [LARGE SCALE GENOMIC DNA]</scope>
</reference>
<dbReference type="EMBL" id="CARXXK010000860">
    <property type="protein sequence ID" value="CAI6371242.1"/>
    <property type="molecule type" value="Genomic_DNA"/>
</dbReference>
<feature type="compositionally biased region" description="Polar residues" evidence="1">
    <location>
        <begin position="18"/>
        <end position="27"/>
    </location>
</feature>
<dbReference type="GO" id="GO:0016579">
    <property type="term" value="P:protein deubiquitination"/>
    <property type="evidence" value="ECO:0007669"/>
    <property type="project" value="TreeGrafter"/>
</dbReference>
<dbReference type="InterPro" id="IPR038765">
    <property type="entry name" value="Papain-like_cys_pep_sf"/>
</dbReference>
<dbReference type="PANTHER" id="PTHR12419:SF7">
    <property type="entry name" value="OTU DOMAIN-CONTAINING PROTEIN 3"/>
    <property type="match status" value="1"/>
</dbReference>
<evidence type="ECO:0000256" key="1">
    <source>
        <dbReference type="SAM" id="MobiDB-lite"/>
    </source>
</evidence>
<accession>A0AAV0XTP2</accession>
<proteinExistence type="predicted"/>
<evidence type="ECO:0000313" key="3">
    <source>
        <dbReference type="EMBL" id="CAI6371242.1"/>
    </source>
</evidence>
<name>A0AAV0XTP2_9HEMI</name>
<keyword evidence="4" id="KW-1185">Reference proteome</keyword>
<comment type="caution">
    <text evidence="3">The sequence shown here is derived from an EMBL/GenBank/DDBJ whole genome shotgun (WGS) entry which is preliminary data.</text>
</comment>
<dbReference type="InterPro" id="IPR003323">
    <property type="entry name" value="OTU_dom"/>
</dbReference>
<feature type="domain" description="OTU" evidence="2">
    <location>
        <begin position="94"/>
        <end position="225"/>
    </location>
</feature>
<dbReference type="GO" id="GO:0004843">
    <property type="term" value="F:cysteine-type deubiquitinase activity"/>
    <property type="evidence" value="ECO:0007669"/>
    <property type="project" value="TreeGrafter"/>
</dbReference>
<dbReference type="Proteomes" id="UP001160148">
    <property type="component" value="Unassembled WGS sequence"/>
</dbReference>
<organism evidence="3 4">
    <name type="scientific">Macrosiphum euphorbiae</name>
    <name type="common">potato aphid</name>
    <dbReference type="NCBI Taxonomy" id="13131"/>
    <lineage>
        <taxon>Eukaryota</taxon>
        <taxon>Metazoa</taxon>
        <taxon>Ecdysozoa</taxon>
        <taxon>Arthropoda</taxon>
        <taxon>Hexapoda</taxon>
        <taxon>Insecta</taxon>
        <taxon>Pterygota</taxon>
        <taxon>Neoptera</taxon>
        <taxon>Paraneoptera</taxon>
        <taxon>Hemiptera</taxon>
        <taxon>Sternorrhyncha</taxon>
        <taxon>Aphidomorpha</taxon>
        <taxon>Aphidoidea</taxon>
        <taxon>Aphididae</taxon>
        <taxon>Macrosiphini</taxon>
        <taxon>Macrosiphum</taxon>
    </lineage>
</organism>
<dbReference type="PANTHER" id="PTHR12419">
    <property type="entry name" value="OTU DOMAIN CONTAINING PROTEIN"/>
    <property type="match status" value="1"/>
</dbReference>
<dbReference type="SUPFAM" id="SSF54001">
    <property type="entry name" value="Cysteine proteinases"/>
    <property type="match status" value="1"/>
</dbReference>
<evidence type="ECO:0000313" key="4">
    <source>
        <dbReference type="Proteomes" id="UP001160148"/>
    </source>
</evidence>
<dbReference type="AlphaFoldDB" id="A0AAV0XTP2"/>
<evidence type="ECO:0000259" key="2">
    <source>
        <dbReference type="PROSITE" id="PS50802"/>
    </source>
</evidence>
<dbReference type="InterPro" id="IPR050704">
    <property type="entry name" value="Peptidase_C85-like"/>
</dbReference>
<feature type="region of interest" description="Disordered" evidence="1">
    <location>
        <begin position="1"/>
        <end position="32"/>
    </location>
</feature>
<dbReference type="Pfam" id="PF02338">
    <property type="entry name" value="OTU"/>
    <property type="match status" value="1"/>
</dbReference>